<feature type="compositionally biased region" description="Basic residues" evidence="1">
    <location>
        <begin position="98"/>
        <end position="110"/>
    </location>
</feature>
<comment type="caution">
    <text evidence="3">The sequence shown here is derived from an EMBL/GenBank/DDBJ whole genome shotgun (WGS) entry which is preliminary data.</text>
</comment>
<feature type="compositionally biased region" description="Basic and acidic residues" evidence="1">
    <location>
        <begin position="121"/>
        <end position="132"/>
    </location>
</feature>
<evidence type="ECO:0000313" key="4">
    <source>
        <dbReference type="Proteomes" id="UP001362999"/>
    </source>
</evidence>
<name>A0AAW0DA23_9AGAR</name>
<gene>
    <name evidence="3" type="ORF">R3P38DRAFT_2764885</name>
</gene>
<feature type="signal peptide" evidence="2">
    <location>
        <begin position="1"/>
        <end position="19"/>
    </location>
</feature>
<dbReference type="AlphaFoldDB" id="A0AAW0DA23"/>
<proteinExistence type="predicted"/>
<organism evidence="3 4">
    <name type="scientific">Favolaschia claudopus</name>
    <dbReference type="NCBI Taxonomy" id="2862362"/>
    <lineage>
        <taxon>Eukaryota</taxon>
        <taxon>Fungi</taxon>
        <taxon>Dikarya</taxon>
        <taxon>Basidiomycota</taxon>
        <taxon>Agaricomycotina</taxon>
        <taxon>Agaricomycetes</taxon>
        <taxon>Agaricomycetidae</taxon>
        <taxon>Agaricales</taxon>
        <taxon>Marasmiineae</taxon>
        <taxon>Mycenaceae</taxon>
        <taxon>Favolaschia</taxon>
    </lineage>
</organism>
<dbReference type="Proteomes" id="UP001362999">
    <property type="component" value="Unassembled WGS sequence"/>
</dbReference>
<accession>A0AAW0DA23</accession>
<feature type="chain" id="PRO_5043575476" evidence="2">
    <location>
        <begin position="20"/>
        <end position="558"/>
    </location>
</feature>
<reference evidence="3 4" key="1">
    <citation type="journal article" date="2024" name="J Genomics">
        <title>Draft genome sequencing and assembly of Favolaschia claudopus CIRM-BRFM 2984 isolated from oak limbs.</title>
        <authorList>
            <person name="Navarro D."/>
            <person name="Drula E."/>
            <person name="Chaduli D."/>
            <person name="Cazenave R."/>
            <person name="Ahrendt S."/>
            <person name="Wang J."/>
            <person name="Lipzen A."/>
            <person name="Daum C."/>
            <person name="Barry K."/>
            <person name="Grigoriev I.V."/>
            <person name="Favel A."/>
            <person name="Rosso M.N."/>
            <person name="Martin F."/>
        </authorList>
    </citation>
    <scope>NUCLEOTIDE SEQUENCE [LARGE SCALE GENOMIC DNA]</scope>
    <source>
        <strain evidence="3 4">CIRM-BRFM 2984</strain>
    </source>
</reference>
<dbReference type="EMBL" id="JAWWNJ010000009">
    <property type="protein sequence ID" value="KAK7049017.1"/>
    <property type="molecule type" value="Genomic_DNA"/>
</dbReference>
<evidence type="ECO:0000313" key="3">
    <source>
        <dbReference type="EMBL" id="KAK7049017.1"/>
    </source>
</evidence>
<keyword evidence="4" id="KW-1185">Reference proteome</keyword>
<feature type="compositionally biased region" description="Polar residues" evidence="1">
    <location>
        <begin position="162"/>
        <end position="171"/>
    </location>
</feature>
<evidence type="ECO:0000256" key="2">
    <source>
        <dbReference type="SAM" id="SignalP"/>
    </source>
</evidence>
<evidence type="ECO:0000256" key="1">
    <source>
        <dbReference type="SAM" id="MobiDB-lite"/>
    </source>
</evidence>
<protein>
    <submittedName>
        <fullName evidence="3">Uncharacterized protein</fullName>
    </submittedName>
</protein>
<sequence length="558" mass="62663">MVTLSTLTIRWANWTVCSGACCPSIVHFNWAHWVGSDLPVYLSDEKLETITEPEDVEIEKKMADYLELARSKSLKTKNQKRKQQLAVFHALIWARWKPKKTSKPRRRKVKVPPGPSSRQLRSSDKSHSEQKEAPATNFKKSNSRAKSTKGRSIAAEKRIHMSSPSMTDCSVRNPNNRSFEMRLLFNGRPVVHWIQNLSISFFTPLPKSDRKMLAAMFESQPKGKEGLPLFVENSARNPNPNLQASATQSIFFQPSPPFAYETMQQFRDPDGCAQFRVIIVEVISPMSHTFVDMGLKGVNSDGCVFAGPLSALLPGPQPTSVERSAPSFASSPFTNASWVIVALEQKILKPRGSMPISGRAKNSYMRAGTPHFVISLEDTIAHGLHSINACQIQATVFNVLHNFITEGSLANAEHRPIQTLLIRIFIYWVHLLTKPDLDQTHAPNIHTQEGLLDLLTLYSYIVLYPALLLEGYPLIAATNSFLGTPAVMPDDRYQEYMVALHHTAFLNKWIDGRICAFGQAVEKQAPAWDRDDQDVRLALRYFRGSHGRLFDPVSVQTG</sequence>
<feature type="region of interest" description="Disordered" evidence="1">
    <location>
        <begin position="98"/>
        <end position="171"/>
    </location>
</feature>
<keyword evidence="2" id="KW-0732">Signal</keyword>